<reference evidence="1" key="1">
    <citation type="submission" date="2022-04" db="EMBL/GenBank/DDBJ databases">
        <title>Genome of the entomopathogenic fungus Entomophthora muscae.</title>
        <authorList>
            <person name="Elya C."/>
            <person name="Lovett B.R."/>
            <person name="Lee E."/>
            <person name="Macias A.M."/>
            <person name="Hajek A.E."/>
            <person name="De Bivort B.L."/>
            <person name="Kasson M.T."/>
            <person name="De Fine Licht H.H."/>
            <person name="Stajich J.E."/>
        </authorList>
    </citation>
    <scope>NUCLEOTIDE SEQUENCE</scope>
    <source>
        <strain evidence="1">Berkeley</strain>
    </source>
</reference>
<gene>
    <name evidence="1" type="primary">SUDS3_1</name>
    <name evidence="1" type="ORF">DSO57_1009560</name>
</gene>
<evidence type="ECO:0000313" key="1">
    <source>
        <dbReference type="EMBL" id="KAJ9054903.1"/>
    </source>
</evidence>
<proteinExistence type="predicted"/>
<keyword evidence="2" id="KW-1185">Reference proteome</keyword>
<sequence>MSRQNTPSVENSCDATADIAHEALETKALEVPSTEVNDEHSVLNSNSSSLTNSPSPQHQQQNIRRTPGRPKNKLKRKAETEVQFQKPSSSTKISHQDRTTKVVKTEESYRVNGAVKPIHPPSRKQPKRNVRSLPSPSPPPTPVQSHSDRRKSHSRSLKAALKTQEYHASPKKNLSLSPSPAPNMANEKVVKRAEATEEQLKMMQKEALPALKKLETEFTKMRNQIYKEKYAELTKDVDAIQDGTSPLLIEKCQVAKDRYRQRIEEARKLRQYALWEVKSQFAGEQYAIDSQYLSEYAMLREQQRGRILQEQWSNEEAKILADSYLECVPLPDLPKPFSYENPPIVKPLGEEETANDLFKMRGNKEHISVPTSPEEVSPCMQTELVVEELPSRNAHLYLPHNQSQLQHSSVLPILQHTPWTMPDPRSSQGQNLVEVQAIGTDVLLLARTYYKVGDPVAVQDLSQASTFNGHIAGIGPNEVMLQRRDGTRTRIHFSQLAQGRYLLSKLADLPSVQQSAATQSPCYSCPWN</sequence>
<evidence type="ECO:0000313" key="2">
    <source>
        <dbReference type="Proteomes" id="UP001165960"/>
    </source>
</evidence>
<dbReference type="EMBL" id="QTSX02006420">
    <property type="protein sequence ID" value="KAJ9054903.1"/>
    <property type="molecule type" value="Genomic_DNA"/>
</dbReference>
<protein>
    <submittedName>
        <fullName evidence="1">Sin3 histone deacetylase corepressor complex component SDS3</fullName>
    </submittedName>
</protein>
<comment type="caution">
    <text evidence="1">The sequence shown here is derived from an EMBL/GenBank/DDBJ whole genome shotgun (WGS) entry which is preliminary data.</text>
</comment>
<dbReference type="Proteomes" id="UP001165960">
    <property type="component" value="Unassembled WGS sequence"/>
</dbReference>
<name>A0ACC2RXQ5_9FUNG</name>
<accession>A0ACC2RXQ5</accession>
<organism evidence="1 2">
    <name type="scientific">Entomophthora muscae</name>
    <dbReference type="NCBI Taxonomy" id="34485"/>
    <lineage>
        <taxon>Eukaryota</taxon>
        <taxon>Fungi</taxon>
        <taxon>Fungi incertae sedis</taxon>
        <taxon>Zoopagomycota</taxon>
        <taxon>Entomophthoromycotina</taxon>
        <taxon>Entomophthoromycetes</taxon>
        <taxon>Entomophthorales</taxon>
        <taxon>Entomophthoraceae</taxon>
        <taxon>Entomophthora</taxon>
    </lineage>
</organism>